<keyword evidence="3" id="KW-1185">Reference proteome</keyword>
<evidence type="ECO:0000313" key="2">
    <source>
        <dbReference type="EMBL" id="PRH86046.1"/>
    </source>
</evidence>
<comment type="caution">
    <text evidence="2">The sequence shown here is derived from an EMBL/GenBank/DDBJ whole genome shotgun (WGS) entry which is preliminary data.</text>
</comment>
<feature type="signal peptide" evidence="1">
    <location>
        <begin position="1"/>
        <end position="26"/>
    </location>
</feature>
<sequence>MFPKGLFIGVLTALAGLAGIAGPASAALCYARDYDTAHLVKHVDQRVTRITVRLLADNGSGIGVGLWFRGDKRQWWAGGGCRQQGAVFSCKLDGDGGALTATQNAKGIRLDVPAAGLQVEHPDAQGNASFQVVDGPEHRVFLLWPAPEATCEPQN</sequence>
<name>A0A2S9Q9L9_9HYPH</name>
<dbReference type="EMBL" id="PUEJ01000006">
    <property type="protein sequence ID" value="PRH86046.1"/>
    <property type="molecule type" value="Genomic_DNA"/>
</dbReference>
<evidence type="ECO:0000313" key="3">
    <source>
        <dbReference type="Proteomes" id="UP000237682"/>
    </source>
</evidence>
<evidence type="ECO:0000256" key="1">
    <source>
        <dbReference type="SAM" id="SignalP"/>
    </source>
</evidence>
<dbReference type="AlphaFoldDB" id="A0A2S9Q9L9"/>
<keyword evidence="1" id="KW-0732">Signal</keyword>
<dbReference type="OrthoDB" id="7839213at2"/>
<dbReference type="Proteomes" id="UP000237682">
    <property type="component" value="Unassembled WGS sequence"/>
</dbReference>
<gene>
    <name evidence="2" type="ORF">C5L14_17465</name>
</gene>
<proteinExistence type="predicted"/>
<reference evidence="2 3" key="1">
    <citation type="submission" date="2018-02" db="EMBL/GenBank/DDBJ databases">
        <title>Whole genome sequencing of endophytic bacterium.</title>
        <authorList>
            <person name="Eedara R."/>
            <person name="Podile A.R."/>
        </authorList>
    </citation>
    <scope>NUCLEOTIDE SEQUENCE [LARGE SCALE GENOMIC DNA]</scope>
    <source>
        <strain evidence="2 3">RP1T</strain>
    </source>
</reference>
<dbReference type="RefSeq" id="WP_105863345.1">
    <property type="nucleotide sequence ID" value="NZ_PUEJ01000006.1"/>
</dbReference>
<organism evidence="2 3">
    <name type="scientific">Labrys okinawensis</name>
    <dbReference type="NCBI Taxonomy" id="346911"/>
    <lineage>
        <taxon>Bacteria</taxon>
        <taxon>Pseudomonadati</taxon>
        <taxon>Pseudomonadota</taxon>
        <taxon>Alphaproteobacteria</taxon>
        <taxon>Hyphomicrobiales</taxon>
        <taxon>Xanthobacteraceae</taxon>
        <taxon>Labrys</taxon>
    </lineage>
</organism>
<accession>A0A2S9Q9L9</accession>
<feature type="chain" id="PRO_5015741206" evidence="1">
    <location>
        <begin position="27"/>
        <end position="155"/>
    </location>
</feature>
<protein>
    <submittedName>
        <fullName evidence="2">Uncharacterized protein</fullName>
    </submittedName>
</protein>